<dbReference type="PROSITE" id="PS50005">
    <property type="entry name" value="TPR"/>
    <property type="match status" value="1"/>
</dbReference>
<dbReference type="Pfam" id="PF13414">
    <property type="entry name" value="TPR_11"/>
    <property type="match status" value="1"/>
</dbReference>
<dbReference type="RefSeq" id="WP_218319460.1">
    <property type="nucleotide sequence ID" value="NZ_JAEEGC010000025.1"/>
</dbReference>
<evidence type="ECO:0000313" key="4">
    <source>
        <dbReference type="Proteomes" id="UP000694308"/>
    </source>
</evidence>
<evidence type="ECO:0000313" key="3">
    <source>
        <dbReference type="EMBL" id="MBV7272424.1"/>
    </source>
</evidence>
<reference evidence="3" key="1">
    <citation type="submission" date="2020-12" db="EMBL/GenBank/DDBJ databases">
        <title>Clostridium thailandense sp. nov., a novel acetogenic bacterium isolated from peat land soil in Thailand.</title>
        <authorList>
            <person name="Chaikitkaew S."/>
            <person name="Birkeland N.K."/>
        </authorList>
    </citation>
    <scope>NUCLEOTIDE SEQUENCE</scope>
    <source>
        <strain evidence="3">PL3</strain>
    </source>
</reference>
<evidence type="ECO:0000256" key="1">
    <source>
        <dbReference type="PROSITE-ProRule" id="PRU00339"/>
    </source>
</evidence>
<feature type="domain" description="CheR-type methyltransferase" evidence="2">
    <location>
        <begin position="1"/>
        <end position="259"/>
    </location>
</feature>
<evidence type="ECO:0000259" key="2">
    <source>
        <dbReference type="PROSITE" id="PS50123"/>
    </source>
</evidence>
<dbReference type="Proteomes" id="UP000694308">
    <property type="component" value="Unassembled WGS sequence"/>
</dbReference>
<dbReference type="PANTHER" id="PTHR24422">
    <property type="entry name" value="CHEMOTAXIS PROTEIN METHYLTRANSFERASE"/>
    <property type="match status" value="1"/>
</dbReference>
<dbReference type="InterPro" id="IPR022642">
    <property type="entry name" value="CheR_C"/>
</dbReference>
<dbReference type="SMART" id="SM00028">
    <property type="entry name" value="TPR"/>
    <property type="match status" value="3"/>
</dbReference>
<gene>
    <name evidence="3" type="ORF">I6U48_05780</name>
</gene>
<name>A0A949TGL4_9CLOT</name>
<sequence>MINNISEKTLKIISRFIEKNLGLNFTEERGNDVIRALANASKQKNIDLEEYINLILLNQLSNKDIINLATCLTIGETYFFRDKNLFRILRENLFPNMIRIKENFSRSMKIWSAGCSSGEEPYSIAILIKELIPDYKNWNIEIIATDINENFLNKARQGIYSEWSFRGTNLNFKNRYFKIIDDKHYKINDDVMELVKFYNLNLAKDTYLLDNKILNNIDIIFCRNVLMYFSESLANQIIKRFYNITVDGGWLIGAPTENLYFNNSSFTSKNIENTFLYNKNIKQSISLEYNSKNVSLETLYLKQYNNAKDNKYSLLLKLVENEMKKDYRNNDISLEPTAIISEIKSYKDNDMNAREVEDLCRSFANEGKLLEALEWCKKAIDKDKINPVYYQLLANIEQELGNFGEAVKALKKAVFLDSSFIMAYFNLGNLNLKQKKLKEAFKNFENVRALLENFEEKDIVPCSEEMTVGMLKQIIDNVSYSGGLYGES</sequence>
<dbReference type="SMART" id="SM00138">
    <property type="entry name" value="MeTrc"/>
    <property type="match status" value="1"/>
</dbReference>
<keyword evidence="1" id="KW-0802">TPR repeat</keyword>
<keyword evidence="4" id="KW-1185">Reference proteome</keyword>
<dbReference type="PROSITE" id="PS50123">
    <property type="entry name" value="CHER"/>
    <property type="match status" value="1"/>
</dbReference>
<dbReference type="InterPro" id="IPR050903">
    <property type="entry name" value="Bact_Chemotaxis_MeTrfase"/>
</dbReference>
<dbReference type="Pfam" id="PF01739">
    <property type="entry name" value="CheR"/>
    <property type="match status" value="1"/>
</dbReference>
<dbReference type="InterPro" id="IPR000780">
    <property type="entry name" value="CheR_MeTrfase"/>
</dbReference>
<accession>A0A949TGL4</accession>
<proteinExistence type="predicted"/>
<dbReference type="GO" id="GO:0008757">
    <property type="term" value="F:S-adenosylmethionine-dependent methyltransferase activity"/>
    <property type="evidence" value="ECO:0007669"/>
    <property type="project" value="InterPro"/>
</dbReference>
<organism evidence="3 4">
    <name type="scientific">Clostridium thailandense</name>
    <dbReference type="NCBI Taxonomy" id="2794346"/>
    <lineage>
        <taxon>Bacteria</taxon>
        <taxon>Bacillati</taxon>
        <taxon>Bacillota</taxon>
        <taxon>Clostridia</taxon>
        <taxon>Eubacteriales</taxon>
        <taxon>Clostridiaceae</taxon>
        <taxon>Clostridium</taxon>
    </lineage>
</organism>
<dbReference type="PANTHER" id="PTHR24422:SF10">
    <property type="entry name" value="CHEMOTAXIS PROTEIN METHYLTRANSFERASE 2"/>
    <property type="match status" value="1"/>
</dbReference>
<dbReference type="EMBL" id="JAEEGC010000025">
    <property type="protein sequence ID" value="MBV7272424.1"/>
    <property type="molecule type" value="Genomic_DNA"/>
</dbReference>
<protein>
    <submittedName>
        <fullName evidence="3">Tetratricopeptide repeat protein</fullName>
    </submittedName>
</protein>
<feature type="repeat" description="TPR" evidence="1">
    <location>
        <begin position="421"/>
        <end position="454"/>
    </location>
</feature>
<comment type="caution">
    <text evidence="3">The sequence shown here is derived from an EMBL/GenBank/DDBJ whole genome shotgun (WGS) entry which is preliminary data.</text>
</comment>
<dbReference type="InterPro" id="IPR019734">
    <property type="entry name" value="TPR_rpt"/>
</dbReference>
<dbReference type="AlphaFoldDB" id="A0A949TGL4"/>